<evidence type="ECO:0000259" key="3">
    <source>
        <dbReference type="Pfam" id="PF01648"/>
    </source>
</evidence>
<dbReference type="RefSeq" id="WP_192596974.1">
    <property type="nucleotide sequence ID" value="NZ_JADBEL010000001.1"/>
</dbReference>
<evidence type="ECO:0000256" key="2">
    <source>
        <dbReference type="ARBA" id="ARBA00022679"/>
    </source>
</evidence>
<name>A0A927MFZ1_9BACL</name>
<sequence length="221" mass="25838">MCKSGLRLFALKIGQQLSQLEWDAFILNLPDEDCIRLMKYKHWKDRQRHLLGNLVVRWTIRRFTDEQQPVQFARNKAGRPYLIGSDSWNGDFNLSHSGDWLVVAFAEKGCVGIDIEKIGELNEEVMAYIMSQAEIKMIHQRPEIDRKCLFYELWTRKESIYKTGLFPNATPKSLDTVQVTNKFQKIYTHSFYVDPEHPVSISWNEGMPPDELTVLDRCLLV</sequence>
<dbReference type="SUPFAM" id="SSF56214">
    <property type="entry name" value="4'-phosphopantetheinyl transferase"/>
    <property type="match status" value="2"/>
</dbReference>
<protein>
    <submittedName>
        <fullName evidence="5">4'-phosphopantetheinyl transferase</fullName>
        <ecNumber evidence="5">2.7.8.-</ecNumber>
    </submittedName>
</protein>
<dbReference type="EMBL" id="JADBEL010000001">
    <property type="protein sequence ID" value="MBE1553153.1"/>
    <property type="molecule type" value="Genomic_DNA"/>
</dbReference>
<dbReference type="GO" id="GO:0000287">
    <property type="term" value="F:magnesium ion binding"/>
    <property type="evidence" value="ECO:0007669"/>
    <property type="project" value="InterPro"/>
</dbReference>
<keyword evidence="2 5" id="KW-0808">Transferase</keyword>
<organism evidence="5 6">
    <name type="scientific">Sporosarcina limicola</name>
    <dbReference type="NCBI Taxonomy" id="34101"/>
    <lineage>
        <taxon>Bacteria</taxon>
        <taxon>Bacillati</taxon>
        <taxon>Bacillota</taxon>
        <taxon>Bacilli</taxon>
        <taxon>Bacillales</taxon>
        <taxon>Caryophanaceae</taxon>
        <taxon>Sporosarcina</taxon>
    </lineage>
</organism>
<feature type="domain" description="4'-phosphopantetheinyl transferase N-terminal" evidence="4">
    <location>
        <begin position="19"/>
        <end position="104"/>
    </location>
</feature>
<comment type="caution">
    <text evidence="5">The sequence shown here is derived from an EMBL/GenBank/DDBJ whole genome shotgun (WGS) entry which is preliminary data.</text>
</comment>
<dbReference type="Pfam" id="PF22624">
    <property type="entry name" value="AASDHPPT_N"/>
    <property type="match status" value="1"/>
</dbReference>
<evidence type="ECO:0000259" key="4">
    <source>
        <dbReference type="Pfam" id="PF22624"/>
    </source>
</evidence>
<gene>
    <name evidence="5" type="ORF">H4683_000222</name>
</gene>
<keyword evidence="6" id="KW-1185">Reference proteome</keyword>
<reference evidence="5" key="1">
    <citation type="submission" date="2020-10" db="EMBL/GenBank/DDBJ databases">
        <title>Genomic Encyclopedia of Type Strains, Phase IV (KMG-IV): sequencing the most valuable type-strain genomes for metagenomic binning, comparative biology and taxonomic classification.</title>
        <authorList>
            <person name="Goeker M."/>
        </authorList>
    </citation>
    <scope>NUCLEOTIDE SEQUENCE</scope>
    <source>
        <strain evidence="5">DSM 13886</strain>
    </source>
</reference>
<accession>A0A927MFZ1</accession>
<feature type="domain" description="4'-phosphopantetheinyl transferase" evidence="3">
    <location>
        <begin position="111"/>
        <end position="191"/>
    </location>
</feature>
<dbReference type="Pfam" id="PF01648">
    <property type="entry name" value="ACPS"/>
    <property type="match status" value="1"/>
</dbReference>
<proteinExistence type="inferred from homology"/>
<evidence type="ECO:0000313" key="5">
    <source>
        <dbReference type="EMBL" id="MBE1553153.1"/>
    </source>
</evidence>
<dbReference type="InterPro" id="IPR055066">
    <property type="entry name" value="AASDHPPT_N"/>
</dbReference>
<evidence type="ECO:0000313" key="6">
    <source>
        <dbReference type="Proteomes" id="UP000658225"/>
    </source>
</evidence>
<comment type="similarity">
    <text evidence="1">Belongs to the P-Pant transferase superfamily. Gsp/Sfp/HetI/AcpT family.</text>
</comment>
<dbReference type="InterPro" id="IPR008278">
    <property type="entry name" value="4-PPantetheinyl_Trfase_dom"/>
</dbReference>
<dbReference type="EC" id="2.7.8.-" evidence="5"/>
<dbReference type="InterPro" id="IPR050559">
    <property type="entry name" value="P-Pant_transferase_sf"/>
</dbReference>
<dbReference type="PANTHER" id="PTHR12215:SF10">
    <property type="entry name" value="L-AMINOADIPATE-SEMIALDEHYDE DEHYDROGENASE-PHOSPHOPANTETHEINYL TRANSFERASE"/>
    <property type="match status" value="1"/>
</dbReference>
<evidence type="ECO:0000256" key="1">
    <source>
        <dbReference type="ARBA" id="ARBA00010990"/>
    </source>
</evidence>
<dbReference type="GO" id="GO:0019878">
    <property type="term" value="P:lysine biosynthetic process via aminoadipic acid"/>
    <property type="evidence" value="ECO:0007669"/>
    <property type="project" value="TreeGrafter"/>
</dbReference>
<dbReference type="InterPro" id="IPR037143">
    <property type="entry name" value="4-PPantetheinyl_Trfase_dom_sf"/>
</dbReference>
<dbReference type="GO" id="GO:0008897">
    <property type="term" value="F:holo-[acyl-carrier-protein] synthase activity"/>
    <property type="evidence" value="ECO:0007669"/>
    <property type="project" value="InterPro"/>
</dbReference>
<dbReference type="Proteomes" id="UP000658225">
    <property type="component" value="Unassembled WGS sequence"/>
</dbReference>
<dbReference type="GO" id="GO:0005829">
    <property type="term" value="C:cytosol"/>
    <property type="evidence" value="ECO:0007669"/>
    <property type="project" value="TreeGrafter"/>
</dbReference>
<dbReference type="Gene3D" id="3.90.470.20">
    <property type="entry name" value="4'-phosphopantetheinyl transferase domain"/>
    <property type="match status" value="2"/>
</dbReference>
<dbReference type="PANTHER" id="PTHR12215">
    <property type="entry name" value="PHOSPHOPANTETHEINE TRANSFERASE"/>
    <property type="match status" value="1"/>
</dbReference>
<dbReference type="AlphaFoldDB" id="A0A927MFZ1"/>